<protein>
    <submittedName>
        <fullName evidence="2">Cyclic nucleotide-gated ion channel 1</fullName>
    </submittedName>
</protein>
<evidence type="ECO:0000313" key="2">
    <source>
        <dbReference type="EMBL" id="KAK7831756.1"/>
    </source>
</evidence>
<organism evidence="2 3">
    <name type="scientific">Quercus suber</name>
    <name type="common">Cork oak</name>
    <dbReference type="NCBI Taxonomy" id="58331"/>
    <lineage>
        <taxon>Eukaryota</taxon>
        <taxon>Viridiplantae</taxon>
        <taxon>Streptophyta</taxon>
        <taxon>Embryophyta</taxon>
        <taxon>Tracheophyta</taxon>
        <taxon>Spermatophyta</taxon>
        <taxon>Magnoliopsida</taxon>
        <taxon>eudicotyledons</taxon>
        <taxon>Gunneridae</taxon>
        <taxon>Pentapetalae</taxon>
        <taxon>rosids</taxon>
        <taxon>fabids</taxon>
        <taxon>Fagales</taxon>
        <taxon>Fagaceae</taxon>
        <taxon>Quercus</taxon>
    </lineage>
</organism>
<keyword evidence="1" id="KW-0812">Transmembrane</keyword>
<dbReference type="Proteomes" id="UP000237347">
    <property type="component" value="Unassembled WGS sequence"/>
</dbReference>
<keyword evidence="1" id="KW-0472">Membrane</keyword>
<name>A0AAW0K0D9_QUESU</name>
<evidence type="ECO:0000313" key="3">
    <source>
        <dbReference type="Proteomes" id="UP000237347"/>
    </source>
</evidence>
<dbReference type="AlphaFoldDB" id="A0AAW0K0D9"/>
<evidence type="ECO:0000256" key="1">
    <source>
        <dbReference type="SAM" id="Phobius"/>
    </source>
</evidence>
<accession>A0AAW0K0D9</accession>
<sequence length="85" mass="9580">MSNRGSPQENGERLRNVNGLKGRTKRIILGHVWNYLFLFSCVIAAIVDPLFFYIPVISDSKRCLLLEKSCGSPFLLSGWSPMSFS</sequence>
<gene>
    <name evidence="2" type="primary">CNGC1_9</name>
    <name evidence="2" type="ORF">CFP56_027032</name>
</gene>
<dbReference type="EMBL" id="PKMF04000436">
    <property type="protein sequence ID" value="KAK7831756.1"/>
    <property type="molecule type" value="Genomic_DNA"/>
</dbReference>
<reference evidence="2 3" key="1">
    <citation type="journal article" date="2018" name="Sci. Data">
        <title>The draft genome sequence of cork oak.</title>
        <authorList>
            <person name="Ramos A.M."/>
            <person name="Usie A."/>
            <person name="Barbosa P."/>
            <person name="Barros P.M."/>
            <person name="Capote T."/>
            <person name="Chaves I."/>
            <person name="Simoes F."/>
            <person name="Abreu I."/>
            <person name="Carrasquinho I."/>
            <person name="Faro C."/>
            <person name="Guimaraes J.B."/>
            <person name="Mendonca D."/>
            <person name="Nobrega F."/>
            <person name="Rodrigues L."/>
            <person name="Saibo N.J.M."/>
            <person name="Varela M.C."/>
            <person name="Egas C."/>
            <person name="Matos J."/>
            <person name="Miguel C.M."/>
            <person name="Oliveira M.M."/>
            <person name="Ricardo C.P."/>
            <person name="Goncalves S."/>
        </authorList>
    </citation>
    <scope>NUCLEOTIDE SEQUENCE [LARGE SCALE GENOMIC DNA]</scope>
    <source>
        <strain evidence="3">cv. HL8</strain>
    </source>
</reference>
<feature type="transmembrane region" description="Helical" evidence="1">
    <location>
        <begin position="32"/>
        <end position="54"/>
    </location>
</feature>
<proteinExistence type="predicted"/>
<keyword evidence="3" id="KW-1185">Reference proteome</keyword>
<comment type="caution">
    <text evidence="2">The sequence shown here is derived from an EMBL/GenBank/DDBJ whole genome shotgun (WGS) entry which is preliminary data.</text>
</comment>
<keyword evidence="1" id="KW-1133">Transmembrane helix</keyword>